<evidence type="ECO:0000256" key="3">
    <source>
        <dbReference type="ARBA" id="ARBA00022723"/>
    </source>
</evidence>
<dbReference type="Gene3D" id="3.40.390.30">
    <property type="entry name" value="Metalloproteases ('zincins'), catalytic domain"/>
    <property type="match status" value="1"/>
</dbReference>
<dbReference type="STRING" id="354355.SAMN05660816_00750"/>
<dbReference type="GO" id="GO:0004222">
    <property type="term" value="F:metalloendopeptidase activity"/>
    <property type="evidence" value="ECO:0007669"/>
    <property type="project" value="InterPro"/>
</dbReference>
<comment type="function">
    <text evidence="7">Single strand-specific metallo-endoribonuclease involved in late-stage 70S ribosome quality control and in maturation of the 3' terminus of the 16S rRNA.</text>
</comment>
<dbReference type="GO" id="GO:0008270">
    <property type="term" value="F:zinc ion binding"/>
    <property type="evidence" value="ECO:0007669"/>
    <property type="project" value="UniProtKB-UniRule"/>
</dbReference>
<name>A0A1V9EWA7_9BACT</name>
<dbReference type="PANTHER" id="PTHR46986">
    <property type="entry name" value="ENDORIBONUCLEASE YBEY, CHLOROPLASTIC"/>
    <property type="match status" value="1"/>
</dbReference>
<dbReference type="OrthoDB" id="9811984at2"/>
<dbReference type="InterPro" id="IPR023091">
    <property type="entry name" value="MetalPrtase_cat_dom_sf_prd"/>
</dbReference>
<evidence type="ECO:0000256" key="1">
    <source>
        <dbReference type="ARBA" id="ARBA00010875"/>
    </source>
</evidence>
<keyword evidence="6 7" id="KW-0862">Zinc</keyword>
<sequence>MPKNNSTPPIHFHFLEPITFTQRTLVKEVIRDLFKKEKTKLEQLRYIFCSDEYLLQINKEHLNHNYYTDIITFDLSESPRATTGEIYISVDRVRDNAQNYEVSFKHELLRVIFHGALHLCGYKDKSSKEEQLMRKAEDKYLKYYLSKVK</sequence>
<dbReference type="EC" id="3.1.-.-" evidence="7"/>
<keyword evidence="7" id="KW-0698">rRNA processing</keyword>
<keyword evidence="4 7" id="KW-0255">Endonuclease</keyword>
<feature type="binding site" evidence="7">
    <location>
        <position position="114"/>
    </location>
    <ligand>
        <name>Zn(2+)</name>
        <dbReference type="ChEBI" id="CHEBI:29105"/>
        <note>catalytic</note>
    </ligand>
</feature>
<comment type="caution">
    <text evidence="8">The sequence shown here is derived from an EMBL/GenBank/DDBJ whole genome shotgun (WGS) entry which is preliminary data.</text>
</comment>
<keyword evidence="7" id="KW-0690">Ribosome biogenesis</keyword>
<comment type="similarity">
    <text evidence="1 7">Belongs to the endoribonuclease YbeY family.</text>
</comment>
<dbReference type="EMBL" id="LVXG01000012">
    <property type="protein sequence ID" value="OQP50448.1"/>
    <property type="molecule type" value="Genomic_DNA"/>
</dbReference>
<feature type="binding site" evidence="7">
    <location>
        <position position="124"/>
    </location>
    <ligand>
        <name>Zn(2+)</name>
        <dbReference type="ChEBI" id="CHEBI:29105"/>
        <note>catalytic</note>
    </ligand>
</feature>
<keyword evidence="3 7" id="KW-0479">Metal-binding</keyword>
<comment type="subcellular location">
    <subcellularLocation>
        <location evidence="7">Cytoplasm</location>
    </subcellularLocation>
</comment>
<evidence type="ECO:0000256" key="2">
    <source>
        <dbReference type="ARBA" id="ARBA00022722"/>
    </source>
</evidence>
<evidence type="ECO:0000256" key="6">
    <source>
        <dbReference type="ARBA" id="ARBA00022833"/>
    </source>
</evidence>
<dbReference type="Pfam" id="PF02130">
    <property type="entry name" value="YbeY"/>
    <property type="match status" value="1"/>
</dbReference>
<accession>A0A1V9EWA7</accession>
<dbReference type="InterPro" id="IPR002036">
    <property type="entry name" value="YbeY"/>
</dbReference>
<evidence type="ECO:0000256" key="4">
    <source>
        <dbReference type="ARBA" id="ARBA00022759"/>
    </source>
</evidence>
<dbReference type="NCBIfam" id="TIGR00043">
    <property type="entry name" value="rRNA maturation RNase YbeY"/>
    <property type="match status" value="1"/>
</dbReference>
<feature type="binding site" evidence="7">
    <location>
        <position position="118"/>
    </location>
    <ligand>
        <name>Zn(2+)</name>
        <dbReference type="ChEBI" id="CHEBI:29105"/>
        <note>catalytic</note>
    </ligand>
</feature>
<evidence type="ECO:0000313" key="8">
    <source>
        <dbReference type="EMBL" id="OQP50448.1"/>
    </source>
</evidence>
<gene>
    <name evidence="7" type="primary">ybeY</name>
    <name evidence="8" type="ORF">A4H97_00990</name>
</gene>
<keyword evidence="9" id="KW-1185">Reference proteome</keyword>
<dbReference type="Proteomes" id="UP000192610">
    <property type="component" value="Unassembled WGS sequence"/>
</dbReference>
<protein>
    <recommendedName>
        <fullName evidence="7">Endoribonuclease YbeY</fullName>
        <ecNumber evidence="7">3.1.-.-</ecNumber>
    </recommendedName>
</protein>
<dbReference type="GO" id="GO:0006364">
    <property type="term" value="P:rRNA processing"/>
    <property type="evidence" value="ECO:0007669"/>
    <property type="project" value="UniProtKB-UniRule"/>
</dbReference>
<keyword evidence="7" id="KW-0963">Cytoplasm</keyword>
<keyword evidence="5 7" id="KW-0378">Hydrolase</keyword>
<keyword evidence="2 7" id="KW-0540">Nuclease</keyword>
<evidence type="ECO:0000256" key="7">
    <source>
        <dbReference type="HAMAP-Rule" id="MF_00009"/>
    </source>
</evidence>
<dbReference type="PANTHER" id="PTHR46986:SF1">
    <property type="entry name" value="ENDORIBONUCLEASE YBEY, CHLOROPLASTIC"/>
    <property type="match status" value="1"/>
</dbReference>
<dbReference type="HAMAP" id="MF_00009">
    <property type="entry name" value="Endoribonucl_YbeY"/>
    <property type="match status" value="1"/>
</dbReference>
<dbReference type="SUPFAM" id="SSF55486">
    <property type="entry name" value="Metalloproteases ('zincins'), catalytic domain"/>
    <property type="match status" value="1"/>
</dbReference>
<dbReference type="RefSeq" id="WP_081198781.1">
    <property type="nucleotide sequence ID" value="NZ_FOCZ01000001.1"/>
</dbReference>
<organism evidence="8 9">
    <name type="scientific">Niastella yeongjuensis</name>
    <dbReference type="NCBI Taxonomy" id="354355"/>
    <lineage>
        <taxon>Bacteria</taxon>
        <taxon>Pseudomonadati</taxon>
        <taxon>Bacteroidota</taxon>
        <taxon>Chitinophagia</taxon>
        <taxon>Chitinophagales</taxon>
        <taxon>Chitinophagaceae</taxon>
        <taxon>Niastella</taxon>
    </lineage>
</organism>
<evidence type="ECO:0000313" key="9">
    <source>
        <dbReference type="Proteomes" id="UP000192610"/>
    </source>
</evidence>
<evidence type="ECO:0000256" key="5">
    <source>
        <dbReference type="ARBA" id="ARBA00022801"/>
    </source>
</evidence>
<dbReference type="AlphaFoldDB" id="A0A1V9EWA7"/>
<comment type="cofactor">
    <cofactor evidence="7">
        <name>Zn(2+)</name>
        <dbReference type="ChEBI" id="CHEBI:29105"/>
    </cofactor>
    <text evidence="7">Binds 1 zinc ion.</text>
</comment>
<proteinExistence type="inferred from homology"/>
<dbReference type="GO" id="GO:0005737">
    <property type="term" value="C:cytoplasm"/>
    <property type="evidence" value="ECO:0007669"/>
    <property type="project" value="UniProtKB-SubCell"/>
</dbReference>
<reference evidence="9" key="1">
    <citation type="submission" date="2016-04" db="EMBL/GenBank/DDBJ databases">
        <authorList>
            <person name="Chen L."/>
            <person name="Zhuang W."/>
            <person name="Wang G."/>
        </authorList>
    </citation>
    <scope>NUCLEOTIDE SEQUENCE [LARGE SCALE GENOMIC DNA]</scope>
    <source>
        <strain evidence="9">17621</strain>
    </source>
</reference>
<dbReference type="GO" id="GO:0004521">
    <property type="term" value="F:RNA endonuclease activity"/>
    <property type="evidence" value="ECO:0007669"/>
    <property type="project" value="UniProtKB-UniRule"/>
</dbReference>